<proteinExistence type="predicted"/>
<dbReference type="EMBL" id="CAJHJT010000001">
    <property type="protein sequence ID" value="CAD6992877.1"/>
    <property type="molecule type" value="Genomic_DNA"/>
</dbReference>
<evidence type="ECO:0000313" key="2">
    <source>
        <dbReference type="EMBL" id="CAD6992877.1"/>
    </source>
</evidence>
<dbReference type="Proteomes" id="UP000606786">
    <property type="component" value="Unassembled WGS sequence"/>
</dbReference>
<sequence length="65" mass="7100">MSVKWQQQLTMRQARKLAQLQQSLTILQQHPFGRESPHNIRQHISLNGQPSTARPLGGGGDGGAG</sequence>
<feature type="compositionally biased region" description="Polar residues" evidence="1">
    <location>
        <begin position="42"/>
        <end position="52"/>
    </location>
</feature>
<evidence type="ECO:0000256" key="1">
    <source>
        <dbReference type="SAM" id="MobiDB-lite"/>
    </source>
</evidence>
<feature type="compositionally biased region" description="Gly residues" evidence="1">
    <location>
        <begin position="56"/>
        <end position="65"/>
    </location>
</feature>
<keyword evidence="3" id="KW-1185">Reference proteome</keyword>
<reference evidence="2" key="1">
    <citation type="submission" date="2020-11" db="EMBL/GenBank/DDBJ databases">
        <authorList>
            <person name="Whitehead M."/>
        </authorList>
    </citation>
    <scope>NUCLEOTIDE SEQUENCE</scope>
    <source>
        <strain evidence="2">EGII</strain>
    </source>
</reference>
<evidence type="ECO:0000313" key="3">
    <source>
        <dbReference type="Proteomes" id="UP000606786"/>
    </source>
</evidence>
<comment type="caution">
    <text evidence="2">The sequence shown here is derived from an EMBL/GenBank/DDBJ whole genome shotgun (WGS) entry which is preliminary data.</text>
</comment>
<gene>
    <name evidence="2" type="ORF">CCAP1982_LOCUS1712</name>
</gene>
<feature type="region of interest" description="Disordered" evidence="1">
    <location>
        <begin position="32"/>
        <end position="65"/>
    </location>
</feature>
<protein>
    <submittedName>
        <fullName evidence="2">(Mediterranean fruit fly) hypothetical protein</fullName>
    </submittedName>
</protein>
<accession>A0A811U4C8</accession>
<dbReference type="AlphaFoldDB" id="A0A811U4C8"/>
<organism evidence="2 3">
    <name type="scientific">Ceratitis capitata</name>
    <name type="common">Mediterranean fruit fly</name>
    <name type="synonym">Tephritis capitata</name>
    <dbReference type="NCBI Taxonomy" id="7213"/>
    <lineage>
        <taxon>Eukaryota</taxon>
        <taxon>Metazoa</taxon>
        <taxon>Ecdysozoa</taxon>
        <taxon>Arthropoda</taxon>
        <taxon>Hexapoda</taxon>
        <taxon>Insecta</taxon>
        <taxon>Pterygota</taxon>
        <taxon>Neoptera</taxon>
        <taxon>Endopterygota</taxon>
        <taxon>Diptera</taxon>
        <taxon>Brachycera</taxon>
        <taxon>Muscomorpha</taxon>
        <taxon>Tephritoidea</taxon>
        <taxon>Tephritidae</taxon>
        <taxon>Ceratitis</taxon>
        <taxon>Ceratitis</taxon>
    </lineage>
</organism>
<name>A0A811U4C8_CERCA</name>
<feature type="non-terminal residue" evidence="2">
    <location>
        <position position="65"/>
    </location>
</feature>